<keyword evidence="3" id="KW-1185">Reference proteome</keyword>
<dbReference type="GO" id="GO:0003824">
    <property type="term" value="F:catalytic activity"/>
    <property type="evidence" value="ECO:0007669"/>
    <property type="project" value="UniProtKB-ARBA"/>
</dbReference>
<organism evidence="2 3">
    <name type="scientific">Catenuloplanes indicus</name>
    <dbReference type="NCBI Taxonomy" id="137267"/>
    <lineage>
        <taxon>Bacteria</taxon>
        <taxon>Bacillati</taxon>
        <taxon>Actinomycetota</taxon>
        <taxon>Actinomycetes</taxon>
        <taxon>Micromonosporales</taxon>
        <taxon>Micromonosporaceae</taxon>
        <taxon>Catenuloplanes</taxon>
    </lineage>
</organism>
<gene>
    <name evidence="2" type="ORF">J2S42_002101</name>
</gene>
<dbReference type="Proteomes" id="UP001240236">
    <property type="component" value="Unassembled WGS sequence"/>
</dbReference>
<evidence type="ECO:0000313" key="2">
    <source>
        <dbReference type="EMBL" id="MDQ0365432.1"/>
    </source>
</evidence>
<sequence>MNNTPIVLVHGFWHGPWAWSAVAERLARLGVPSLAVDLDGFGLRSRSPEARWARPFDPAAFAVAPSPVADVTATSAAHRLIAQLRELRRPAVVAAHSMGGIVATRAAELAPELFAELVYVTAFAPVAGLPGVAGIGLPENAGEQVGGLLCADPVATGALRIDPADPARRAAIRDCFYHDVDTATADAAIALLSTDGSFGIPAETFQVTPARYGRVPHTYVICTEDRAVPVALQRRFVREIDAISARPTTVVELETSHSPFLSAPDALAATLAAGHLRGVTARREDALSGGRPG</sequence>
<dbReference type="AlphaFoldDB" id="A0AAE4AWU7"/>
<dbReference type="InterPro" id="IPR000073">
    <property type="entry name" value="AB_hydrolase_1"/>
</dbReference>
<proteinExistence type="predicted"/>
<evidence type="ECO:0000259" key="1">
    <source>
        <dbReference type="Pfam" id="PF12697"/>
    </source>
</evidence>
<comment type="caution">
    <text evidence="2">The sequence shown here is derived from an EMBL/GenBank/DDBJ whole genome shotgun (WGS) entry which is preliminary data.</text>
</comment>
<accession>A0AAE4AWU7</accession>
<dbReference type="EMBL" id="JAUSUZ010000001">
    <property type="protein sequence ID" value="MDQ0365432.1"/>
    <property type="molecule type" value="Genomic_DNA"/>
</dbReference>
<dbReference type="PANTHER" id="PTHR37017">
    <property type="entry name" value="AB HYDROLASE-1 DOMAIN-CONTAINING PROTEIN-RELATED"/>
    <property type="match status" value="1"/>
</dbReference>
<reference evidence="2 3" key="1">
    <citation type="submission" date="2023-07" db="EMBL/GenBank/DDBJ databases">
        <title>Sequencing the genomes of 1000 actinobacteria strains.</title>
        <authorList>
            <person name="Klenk H.-P."/>
        </authorList>
    </citation>
    <scope>NUCLEOTIDE SEQUENCE [LARGE SCALE GENOMIC DNA]</scope>
    <source>
        <strain evidence="2 3">DSM 44709</strain>
    </source>
</reference>
<name>A0AAE4AWU7_9ACTN</name>
<dbReference type="Gene3D" id="3.40.50.1820">
    <property type="entry name" value="alpha/beta hydrolase"/>
    <property type="match status" value="1"/>
</dbReference>
<dbReference type="PANTHER" id="PTHR37017:SF11">
    <property type="entry name" value="ESTERASE_LIPASE_THIOESTERASE DOMAIN-CONTAINING PROTEIN"/>
    <property type="match status" value="1"/>
</dbReference>
<dbReference type="Pfam" id="PF12697">
    <property type="entry name" value="Abhydrolase_6"/>
    <property type="match status" value="1"/>
</dbReference>
<dbReference type="InterPro" id="IPR029058">
    <property type="entry name" value="AB_hydrolase_fold"/>
</dbReference>
<dbReference type="InterPro" id="IPR052897">
    <property type="entry name" value="Sec-Metab_Biosynth_Hydrolase"/>
</dbReference>
<dbReference type="RefSeq" id="WP_307237990.1">
    <property type="nucleotide sequence ID" value="NZ_JAUSUZ010000001.1"/>
</dbReference>
<dbReference type="SUPFAM" id="SSF53474">
    <property type="entry name" value="alpha/beta-Hydrolases"/>
    <property type="match status" value="1"/>
</dbReference>
<evidence type="ECO:0000313" key="3">
    <source>
        <dbReference type="Proteomes" id="UP001240236"/>
    </source>
</evidence>
<protein>
    <submittedName>
        <fullName evidence="2">Pimeloyl-ACP methyl ester carboxylesterase</fullName>
    </submittedName>
</protein>
<feature type="domain" description="AB hydrolase-1" evidence="1">
    <location>
        <begin position="6"/>
        <end position="269"/>
    </location>
</feature>